<accession>A0A976M8S4</accession>
<proteinExistence type="predicted"/>
<name>A0A976M8S4_THEOR</name>
<evidence type="ECO:0000313" key="4">
    <source>
        <dbReference type="Proteomes" id="UP000244803"/>
    </source>
</evidence>
<evidence type="ECO:0008006" key="5">
    <source>
        <dbReference type="Google" id="ProtNLM"/>
    </source>
</evidence>
<feature type="compositionally biased region" description="Polar residues" evidence="1">
    <location>
        <begin position="24"/>
        <end position="33"/>
    </location>
</feature>
<evidence type="ECO:0000313" key="3">
    <source>
        <dbReference type="EMBL" id="UKJ90734.2"/>
    </source>
</evidence>
<dbReference type="OrthoDB" id="10564019at2759"/>
<dbReference type="EMBL" id="CP056068">
    <property type="protein sequence ID" value="UKJ90734.2"/>
    <property type="molecule type" value="Genomic_DNA"/>
</dbReference>
<evidence type="ECO:0000256" key="2">
    <source>
        <dbReference type="SAM" id="SignalP"/>
    </source>
</evidence>
<sequence>MSHYGKSLLFVFIYLISYSKNLVESSDTSTTNPSGGGTKSEHNFKEIDTSNHPKEIKLFGSDPNDNTKTVEIDSDKYKVKKDENNKDLFQYEFNDGVNCTLIKNDGKQAWKHDSSKHSGKYPKSFTCNIKDSKIILKCTDLFIVCEKEGDNYKDTEFKKKTPHELSLKATKEADQFDYKKDGKIVTFTAKGDYAFNSVKRGEEILWQTDEELEYAGKVVLNGKGDKKKKEVTIHKLNNYKVLCVREDKNKPWQSFDLSKINAVSINIRFTSDSFKYTNKLDGETRTFEAKDGFAFNHVRCKGDHARCYINNDWIDIWKTENENEYSNKVVKEKDDKVTIHFKDGKTKKSATEGSGGGTTPTSQPARGTTGTGASGGGSSPASTPAS</sequence>
<feature type="compositionally biased region" description="Low complexity" evidence="1">
    <location>
        <begin position="359"/>
        <end position="368"/>
    </location>
</feature>
<organism evidence="3 4">
    <name type="scientific">Theileria orientalis</name>
    <dbReference type="NCBI Taxonomy" id="68886"/>
    <lineage>
        <taxon>Eukaryota</taxon>
        <taxon>Sar</taxon>
        <taxon>Alveolata</taxon>
        <taxon>Apicomplexa</taxon>
        <taxon>Aconoidasida</taxon>
        <taxon>Piroplasmida</taxon>
        <taxon>Theileriidae</taxon>
        <taxon>Theileria</taxon>
    </lineage>
</organism>
<feature type="chain" id="PRO_5037938388" description="SfiI-subtelomeric related protein family member" evidence="2">
    <location>
        <begin position="26"/>
        <end position="386"/>
    </location>
</feature>
<dbReference type="Pfam" id="PF04385">
    <property type="entry name" value="FAINT"/>
    <property type="match status" value="2"/>
</dbReference>
<dbReference type="Proteomes" id="UP000244803">
    <property type="component" value="Chromosome 2"/>
</dbReference>
<feature type="signal peptide" evidence="2">
    <location>
        <begin position="1"/>
        <end position="25"/>
    </location>
</feature>
<gene>
    <name evidence="3" type="ORF">MACJ_001668</name>
</gene>
<reference evidence="3" key="1">
    <citation type="submission" date="2022-07" db="EMBL/GenBank/DDBJ databases">
        <title>Evaluation of T. orientalis genome assembly methods using nanopore sequencing and analysis of variation between genomes.</title>
        <authorList>
            <person name="Yam J."/>
            <person name="Micallef M.L."/>
            <person name="Liu M."/>
            <person name="Djordjevic S.P."/>
            <person name="Bogema D.R."/>
            <person name="Jenkins C."/>
        </authorList>
    </citation>
    <scope>NUCLEOTIDE SEQUENCE</scope>
    <source>
        <strain evidence="3">Fish Creek</strain>
    </source>
</reference>
<feature type="compositionally biased region" description="Basic and acidic residues" evidence="1">
    <location>
        <begin position="341"/>
        <end position="350"/>
    </location>
</feature>
<feature type="region of interest" description="Disordered" evidence="1">
    <location>
        <begin position="24"/>
        <end position="46"/>
    </location>
</feature>
<feature type="region of interest" description="Disordered" evidence="1">
    <location>
        <begin position="341"/>
        <end position="386"/>
    </location>
</feature>
<evidence type="ECO:0000256" key="1">
    <source>
        <dbReference type="SAM" id="MobiDB-lite"/>
    </source>
</evidence>
<dbReference type="InterPro" id="IPR007480">
    <property type="entry name" value="DUF529"/>
</dbReference>
<protein>
    <recommendedName>
        <fullName evidence="5">SfiI-subtelomeric related protein family member</fullName>
    </recommendedName>
</protein>
<dbReference type="AlphaFoldDB" id="A0A976M8S4"/>
<feature type="compositionally biased region" description="Gly residues" evidence="1">
    <location>
        <begin position="369"/>
        <end position="378"/>
    </location>
</feature>
<keyword evidence="2" id="KW-0732">Signal</keyword>